<protein>
    <submittedName>
        <fullName evidence="2">Uncharacterized protein</fullName>
    </submittedName>
</protein>
<feature type="non-terminal residue" evidence="2">
    <location>
        <position position="1"/>
    </location>
</feature>
<dbReference type="Proteomes" id="UP001341840">
    <property type="component" value="Unassembled WGS sequence"/>
</dbReference>
<feature type="region of interest" description="Disordered" evidence="1">
    <location>
        <begin position="67"/>
        <end position="144"/>
    </location>
</feature>
<reference evidence="2 3" key="1">
    <citation type="journal article" date="2023" name="Plants (Basel)">
        <title>Bridging the Gap: Combining Genomics and Transcriptomics Approaches to Understand Stylosanthes scabra, an Orphan Legume from the Brazilian Caatinga.</title>
        <authorList>
            <person name="Ferreira-Neto J.R.C."/>
            <person name="da Silva M.D."/>
            <person name="Binneck E."/>
            <person name="de Melo N.F."/>
            <person name="da Silva R.H."/>
            <person name="de Melo A.L.T.M."/>
            <person name="Pandolfi V."/>
            <person name="Bustamante F.O."/>
            <person name="Brasileiro-Vidal A.C."/>
            <person name="Benko-Iseppon A.M."/>
        </authorList>
    </citation>
    <scope>NUCLEOTIDE SEQUENCE [LARGE SCALE GENOMIC DNA]</scope>
    <source>
        <tissue evidence="2">Leaves</tissue>
    </source>
</reference>
<dbReference type="EMBL" id="JASCZI010151489">
    <property type="protein sequence ID" value="MED6173158.1"/>
    <property type="molecule type" value="Genomic_DNA"/>
</dbReference>
<comment type="caution">
    <text evidence="2">The sequence shown here is derived from an EMBL/GenBank/DDBJ whole genome shotgun (WGS) entry which is preliminary data.</text>
</comment>
<evidence type="ECO:0000313" key="2">
    <source>
        <dbReference type="EMBL" id="MED6173158.1"/>
    </source>
</evidence>
<sequence>LEVTKSYGTTHPTLCAPVSEGGTAQAGRVRAQRVRISLPGRERDIVQGRMKSSRMARFPDLVCRMPATHETQGQPDHHGRPPYRQLDHHGRPPHRQPDHHPVCHTFAAPQPAPRQDARQHPRPTSSTSCTNLVGSTCPSRVLPA</sequence>
<feature type="compositionally biased region" description="Polar residues" evidence="1">
    <location>
        <begin position="124"/>
        <end position="138"/>
    </location>
</feature>
<gene>
    <name evidence="2" type="ORF">PIB30_056606</name>
</gene>
<accession>A0ABU6VKI6</accession>
<evidence type="ECO:0000256" key="1">
    <source>
        <dbReference type="SAM" id="MobiDB-lite"/>
    </source>
</evidence>
<feature type="compositionally biased region" description="Basic and acidic residues" evidence="1">
    <location>
        <begin position="75"/>
        <end position="101"/>
    </location>
</feature>
<organism evidence="2 3">
    <name type="scientific">Stylosanthes scabra</name>
    <dbReference type="NCBI Taxonomy" id="79078"/>
    <lineage>
        <taxon>Eukaryota</taxon>
        <taxon>Viridiplantae</taxon>
        <taxon>Streptophyta</taxon>
        <taxon>Embryophyta</taxon>
        <taxon>Tracheophyta</taxon>
        <taxon>Spermatophyta</taxon>
        <taxon>Magnoliopsida</taxon>
        <taxon>eudicotyledons</taxon>
        <taxon>Gunneridae</taxon>
        <taxon>Pentapetalae</taxon>
        <taxon>rosids</taxon>
        <taxon>fabids</taxon>
        <taxon>Fabales</taxon>
        <taxon>Fabaceae</taxon>
        <taxon>Papilionoideae</taxon>
        <taxon>50 kb inversion clade</taxon>
        <taxon>dalbergioids sensu lato</taxon>
        <taxon>Dalbergieae</taxon>
        <taxon>Pterocarpus clade</taxon>
        <taxon>Stylosanthes</taxon>
    </lineage>
</organism>
<proteinExistence type="predicted"/>
<evidence type="ECO:0000313" key="3">
    <source>
        <dbReference type="Proteomes" id="UP001341840"/>
    </source>
</evidence>
<name>A0ABU6VKI6_9FABA</name>
<keyword evidence="3" id="KW-1185">Reference proteome</keyword>